<keyword evidence="1" id="KW-0472">Membrane</keyword>
<organism evidence="2 3">
    <name type="scientific">Tetrahymena thermophila (strain SB210)</name>
    <dbReference type="NCBI Taxonomy" id="312017"/>
    <lineage>
        <taxon>Eukaryota</taxon>
        <taxon>Sar</taxon>
        <taxon>Alveolata</taxon>
        <taxon>Ciliophora</taxon>
        <taxon>Intramacronucleata</taxon>
        <taxon>Oligohymenophorea</taxon>
        <taxon>Hymenostomatida</taxon>
        <taxon>Tetrahymenina</taxon>
        <taxon>Tetrahymenidae</taxon>
        <taxon>Tetrahymena</taxon>
    </lineage>
</organism>
<protein>
    <submittedName>
        <fullName evidence="2">Transmembrane protein, putative</fullName>
    </submittedName>
</protein>
<dbReference type="GeneID" id="24441845"/>
<evidence type="ECO:0000256" key="1">
    <source>
        <dbReference type="SAM" id="Phobius"/>
    </source>
</evidence>
<feature type="transmembrane region" description="Helical" evidence="1">
    <location>
        <begin position="107"/>
        <end position="126"/>
    </location>
</feature>
<keyword evidence="1" id="KW-1133">Transmembrane helix</keyword>
<accession>W7XBE7</accession>
<evidence type="ECO:0000313" key="2">
    <source>
        <dbReference type="EMBL" id="EWS73738.1"/>
    </source>
</evidence>
<feature type="transmembrane region" description="Helical" evidence="1">
    <location>
        <begin position="278"/>
        <end position="295"/>
    </location>
</feature>
<name>W7XBE7_TETTS</name>
<keyword evidence="3" id="KW-1185">Reference proteome</keyword>
<dbReference type="RefSeq" id="XP_012653776.1">
    <property type="nucleotide sequence ID" value="XM_012798322.1"/>
</dbReference>
<dbReference type="InParanoid" id="W7XBE7"/>
<proteinExistence type="predicted"/>
<feature type="transmembrane region" description="Helical" evidence="1">
    <location>
        <begin position="207"/>
        <end position="226"/>
    </location>
</feature>
<gene>
    <name evidence="2" type="ORF">TTHERM_001163050</name>
</gene>
<feature type="transmembrane region" description="Helical" evidence="1">
    <location>
        <begin position="301"/>
        <end position="320"/>
    </location>
</feature>
<dbReference type="Proteomes" id="UP000009168">
    <property type="component" value="Unassembled WGS sequence"/>
</dbReference>
<dbReference type="EMBL" id="GG662650">
    <property type="protein sequence ID" value="EWS73738.1"/>
    <property type="molecule type" value="Genomic_DNA"/>
</dbReference>
<reference evidence="3" key="1">
    <citation type="journal article" date="2006" name="PLoS Biol.">
        <title>Macronuclear genome sequence of the ciliate Tetrahymena thermophila, a model eukaryote.</title>
        <authorList>
            <person name="Eisen J.A."/>
            <person name="Coyne R.S."/>
            <person name="Wu M."/>
            <person name="Wu D."/>
            <person name="Thiagarajan M."/>
            <person name="Wortman J.R."/>
            <person name="Badger J.H."/>
            <person name="Ren Q."/>
            <person name="Amedeo P."/>
            <person name="Jones K.M."/>
            <person name="Tallon L.J."/>
            <person name="Delcher A.L."/>
            <person name="Salzberg S.L."/>
            <person name="Silva J.C."/>
            <person name="Haas B.J."/>
            <person name="Majoros W.H."/>
            <person name="Farzad M."/>
            <person name="Carlton J.M."/>
            <person name="Smith R.K. Jr."/>
            <person name="Garg J."/>
            <person name="Pearlman R.E."/>
            <person name="Karrer K.M."/>
            <person name="Sun L."/>
            <person name="Manning G."/>
            <person name="Elde N.C."/>
            <person name="Turkewitz A.P."/>
            <person name="Asai D.J."/>
            <person name="Wilkes D.E."/>
            <person name="Wang Y."/>
            <person name="Cai H."/>
            <person name="Collins K."/>
            <person name="Stewart B.A."/>
            <person name="Lee S.R."/>
            <person name="Wilamowska K."/>
            <person name="Weinberg Z."/>
            <person name="Ruzzo W.L."/>
            <person name="Wloga D."/>
            <person name="Gaertig J."/>
            <person name="Frankel J."/>
            <person name="Tsao C.-C."/>
            <person name="Gorovsky M.A."/>
            <person name="Keeling P.J."/>
            <person name="Waller R.F."/>
            <person name="Patron N.J."/>
            <person name="Cherry J.M."/>
            <person name="Stover N.A."/>
            <person name="Krieger C.J."/>
            <person name="del Toro C."/>
            <person name="Ryder H.F."/>
            <person name="Williamson S.C."/>
            <person name="Barbeau R.A."/>
            <person name="Hamilton E.P."/>
            <person name="Orias E."/>
        </authorList>
    </citation>
    <scope>NUCLEOTIDE SEQUENCE [LARGE SCALE GENOMIC DNA]</scope>
    <source>
        <strain evidence="3">SB210</strain>
    </source>
</reference>
<dbReference type="AlphaFoldDB" id="W7XBE7"/>
<keyword evidence="1 2" id="KW-0812">Transmembrane</keyword>
<sequence>MMIYLFIQNFQVKIQINSHLLLILLINIILQEINWLTNGLLIFWFSIKRLILSAFIYHVRKNIKFVNFVSTLILSEDAYYYLNKVEDDQYQNLLTYIPSNIKSSYEIIYINSFTYFLKIAYLFIYHKQICENQFILLWMTFSIGLDLFHKLIHRYNDQAPYADIQRNLLNQLDFSLLQQPKFLLKQSMIQAFHMMTCLTLLMQFPNWLLLIYSVFFIIMVLCYYFLSIRKRLQYLQTNIFHPNSSLAQIIFHIDTQSLKFRLEKNQLKSICQISSIKYSLIQKTFLLTLYIFYLINLDDIITFQYFCLSLIGLSVLLTIVKYREYQNLINGKNPTFLETDNVNQLRKYIQQQEQTEISQNLINFDNVKQVDIYINPETFINQTDLLDTLLCSSSFKC</sequence>
<dbReference type="KEGG" id="tet:TTHERM_001163050"/>
<feature type="transmembrane region" description="Helical" evidence="1">
    <location>
        <begin position="132"/>
        <end position="148"/>
    </location>
</feature>
<evidence type="ECO:0000313" key="3">
    <source>
        <dbReference type="Proteomes" id="UP000009168"/>
    </source>
</evidence>
<dbReference type="FunCoup" id="W7XBE7">
    <property type="interactions" value="2"/>
</dbReference>